<dbReference type="PANTHER" id="PTHR35115">
    <property type="entry name" value="CYCLIN DELTA-3"/>
    <property type="match status" value="1"/>
</dbReference>
<sequence length="440" mass="45737">MRGSASRTVAWAALARSATIDPARIIASAARASAPAHRREDASRSRGRWIERRRRHEHPRFSTVGEAFLVAAHAEVLRRAGAEVPANLAQLLAVVTAEGASPLPPDARDGLHPLVLPIAKAWRGDRDDDRVVGLLLRPSPSSPRAPLAGPLPVVLAGPGGVRMLAKDAASYVHAAIIREDASPASATTTPEPYPVAGAAGAAGRAMYTRGELAASSMPDRPEVFILRNVGKFPDDMEAMALRHLRGVEKEGASPSQSAVTSALVTAEWYANDRAFEGWAGPQAFNARMLFAMGRADEARDAARVALSTAACWDTVGTERGGAAEMAALAGLDARMGARELREMLETGGEAHKAAAAAMAGRIPENVGASGGPRGEGGMSEETSRGYATRAAAAALDAVALGSEADVARGAGESWENAREEVGSAYGEAGLAGLAAFVLRR</sequence>
<dbReference type="eggNOG" id="ENOG502QST0">
    <property type="taxonomic scope" value="Eukaryota"/>
</dbReference>
<dbReference type="KEGG" id="mis:MICPUN_56642"/>
<name>C1E0U7_MICCC</name>
<organism evidence="2 3">
    <name type="scientific">Micromonas commoda (strain RCC299 / NOUM17 / CCMP2709)</name>
    <name type="common">Picoplanktonic green alga</name>
    <dbReference type="NCBI Taxonomy" id="296587"/>
    <lineage>
        <taxon>Eukaryota</taxon>
        <taxon>Viridiplantae</taxon>
        <taxon>Chlorophyta</taxon>
        <taxon>Mamiellophyceae</taxon>
        <taxon>Mamiellales</taxon>
        <taxon>Mamiellaceae</taxon>
        <taxon>Micromonas</taxon>
    </lineage>
</organism>
<dbReference type="Proteomes" id="UP000002009">
    <property type="component" value="Chromosome 3"/>
</dbReference>
<feature type="compositionally biased region" description="Gly residues" evidence="1">
    <location>
        <begin position="368"/>
        <end position="377"/>
    </location>
</feature>
<dbReference type="InParanoid" id="C1E0U7"/>
<dbReference type="InterPro" id="IPR045287">
    <property type="entry name" value="PAB"/>
</dbReference>
<reference evidence="2 3" key="1">
    <citation type="journal article" date="2009" name="Science">
        <title>Green evolution and dynamic adaptations revealed by genomes of the marine picoeukaryotes Micromonas.</title>
        <authorList>
            <person name="Worden A.Z."/>
            <person name="Lee J.H."/>
            <person name="Mock T."/>
            <person name="Rouze P."/>
            <person name="Simmons M.P."/>
            <person name="Aerts A.L."/>
            <person name="Allen A.E."/>
            <person name="Cuvelier M.L."/>
            <person name="Derelle E."/>
            <person name="Everett M.V."/>
            <person name="Foulon E."/>
            <person name="Grimwood J."/>
            <person name="Gundlach H."/>
            <person name="Henrissat B."/>
            <person name="Napoli C."/>
            <person name="McDonald S.M."/>
            <person name="Parker M.S."/>
            <person name="Rombauts S."/>
            <person name="Salamov A."/>
            <person name="Von Dassow P."/>
            <person name="Badger J.H."/>
            <person name="Coutinho P.M."/>
            <person name="Demir E."/>
            <person name="Dubchak I."/>
            <person name="Gentemann C."/>
            <person name="Eikrem W."/>
            <person name="Gready J.E."/>
            <person name="John U."/>
            <person name="Lanier W."/>
            <person name="Lindquist E.A."/>
            <person name="Lucas S."/>
            <person name="Mayer K.F."/>
            <person name="Moreau H."/>
            <person name="Not F."/>
            <person name="Otillar R."/>
            <person name="Panaud O."/>
            <person name="Pangilinan J."/>
            <person name="Paulsen I."/>
            <person name="Piegu B."/>
            <person name="Poliakov A."/>
            <person name="Robbens S."/>
            <person name="Schmutz J."/>
            <person name="Toulza E."/>
            <person name="Wyss T."/>
            <person name="Zelensky A."/>
            <person name="Zhou K."/>
            <person name="Armbrust E.V."/>
            <person name="Bhattacharya D."/>
            <person name="Goodenough U.W."/>
            <person name="Van de Peer Y."/>
            <person name="Grigoriev I.V."/>
        </authorList>
    </citation>
    <scope>NUCLEOTIDE SEQUENCE [LARGE SCALE GENOMIC DNA]</scope>
    <source>
        <strain evidence="3">RCC299 / NOUM17</strain>
    </source>
</reference>
<accession>C1E0U7</accession>
<dbReference type="OMA" id="REHAMFI"/>
<dbReference type="OrthoDB" id="537706at2759"/>
<dbReference type="STRING" id="296587.C1E0U7"/>
<evidence type="ECO:0000256" key="1">
    <source>
        <dbReference type="SAM" id="MobiDB-lite"/>
    </source>
</evidence>
<evidence type="ECO:0000313" key="2">
    <source>
        <dbReference type="EMBL" id="ACO62065.1"/>
    </source>
</evidence>
<dbReference type="AlphaFoldDB" id="C1E0U7"/>
<dbReference type="GeneID" id="8241996"/>
<proteinExistence type="predicted"/>
<dbReference type="EMBL" id="CP001324">
    <property type="protein sequence ID" value="ACO62065.1"/>
    <property type="molecule type" value="Genomic_DNA"/>
</dbReference>
<gene>
    <name evidence="2" type="ORF">MICPUN_56642</name>
</gene>
<protein>
    <submittedName>
        <fullName evidence="2">Uncharacterized protein</fullName>
    </submittedName>
</protein>
<keyword evidence="3" id="KW-1185">Reference proteome</keyword>
<evidence type="ECO:0000313" key="3">
    <source>
        <dbReference type="Proteomes" id="UP000002009"/>
    </source>
</evidence>
<feature type="region of interest" description="Disordered" evidence="1">
    <location>
        <begin position="363"/>
        <end position="383"/>
    </location>
</feature>
<dbReference type="RefSeq" id="XP_002500807.1">
    <property type="nucleotide sequence ID" value="XM_002500761.1"/>
</dbReference>
<dbReference type="PANTHER" id="PTHR35115:SF1">
    <property type="entry name" value="PROTEIN IN CHLOROPLAST ATPASE BIOGENESIS, CHLOROPLASTIC"/>
    <property type="match status" value="1"/>
</dbReference>